<evidence type="ECO:0000313" key="2">
    <source>
        <dbReference type="WBParaSite" id="Hba_08928"/>
    </source>
</evidence>
<protein>
    <submittedName>
        <fullName evidence="2">Uncharacterized protein</fullName>
    </submittedName>
</protein>
<accession>A0A1I7WUW2</accession>
<dbReference type="Proteomes" id="UP000095283">
    <property type="component" value="Unplaced"/>
</dbReference>
<reference evidence="2" key="1">
    <citation type="submission" date="2016-11" db="UniProtKB">
        <authorList>
            <consortium name="WormBaseParasite"/>
        </authorList>
    </citation>
    <scope>IDENTIFICATION</scope>
</reference>
<dbReference type="AlphaFoldDB" id="A0A1I7WUW2"/>
<evidence type="ECO:0000313" key="1">
    <source>
        <dbReference type="Proteomes" id="UP000095283"/>
    </source>
</evidence>
<organism evidence="1 2">
    <name type="scientific">Heterorhabditis bacteriophora</name>
    <name type="common">Entomopathogenic nematode worm</name>
    <dbReference type="NCBI Taxonomy" id="37862"/>
    <lineage>
        <taxon>Eukaryota</taxon>
        <taxon>Metazoa</taxon>
        <taxon>Ecdysozoa</taxon>
        <taxon>Nematoda</taxon>
        <taxon>Chromadorea</taxon>
        <taxon>Rhabditida</taxon>
        <taxon>Rhabditina</taxon>
        <taxon>Rhabditomorpha</taxon>
        <taxon>Strongyloidea</taxon>
        <taxon>Heterorhabditidae</taxon>
        <taxon>Heterorhabditis</taxon>
    </lineage>
</organism>
<proteinExistence type="predicted"/>
<sequence>MVNSSLSTAHFNVNQFSLSQQNNEDNQISARFLLHSNLRLFTKALVSLGKLGDELFLEPSQQGVRYFDIKELDKGRITLFDNADIDNCSCIDVSRIFDISMLETNTAYRTTVDKNKLMNTAVTPAEVFMPLINQIRSDNQELIITAMGSSFVLKNFSTKYDEFYVCLFNELYYIYSILM</sequence>
<dbReference type="WBParaSite" id="Hba_08928">
    <property type="protein sequence ID" value="Hba_08928"/>
    <property type="gene ID" value="Hba_08928"/>
</dbReference>
<name>A0A1I7WUW2_HETBA</name>
<keyword evidence="1" id="KW-1185">Reference proteome</keyword>